<gene>
    <name evidence="4" type="ORF">ACAT0790_LOCUS61856</name>
</gene>
<feature type="coiled-coil region" evidence="1">
    <location>
        <begin position="441"/>
        <end position="486"/>
    </location>
</feature>
<proteinExistence type="predicted"/>
<name>A0A7S1WSM7_ALECA</name>
<evidence type="ECO:0000256" key="1">
    <source>
        <dbReference type="SAM" id="Coils"/>
    </source>
</evidence>
<evidence type="ECO:0000256" key="2">
    <source>
        <dbReference type="SAM" id="MobiDB-lite"/>
    </source>
</evidence>
<organism evidence="4">
    <name type="scientific">Alexandrium catenella</name>
    <name type="common">Red tide dinoflagellate</name>
    <name type="synonym">Gonyaulax catenella</name>
    <dbReference type="NCBI Taxonomy" id="2925"/>
    <lineage>
        <taxon>Eukaryota</taxon>
        <taxon>Sar</taxon>
        <taxon>Alveolata</taxon>
        <taxon>Dinophyceae</taxon>
        <taxon>Gonyaulacales</taxon>
        <taxon>Pyrocystaceae</taxon>
        <taxon>Alexandrium</taxon>
    </lineage>
</organism>
<keyword evidence="3" id="KW-0732">Signal</keyword>
<dbReference type="AlphaFoldDB" id="A0A7S1WSM7"/>
<feature type="region of interest" description="Disordered" evidence="2">
    <location>
        <begin position="280"/>
        <end position="301"/>
    </location>
</feature>
<dbReference type="EMBL" id="HBGE01103780">
    <property type="protein sequence ID" value="CAD9185082.1"/>
    <property type="molecule type" value="Transcribed_RNA"/>
</dbReference>
<accession>A0A7S1WSM7</accession>
<feature type="chain" id="PRO_5030588739" evidence="3">
    <location>
        <begin position="23"/>
        <end position="710"/>
    </location>
</feature>
<feature type="compositionally biased region" description="Basic and acidic residues" evidence="2">
    <location>
        <begin position="282"/>
        <end position="301"/>
    </location>
</feature>
<keyword evidence="1" id="KW-0175">Coiled coil</keyword>
<sequence>MKHTATALATVLLACALARTSATRIAEVSPVGKVLPLILNLKSQVESDGVREQRSFDKYQCWCEATLGRKAADITSGKEGIAKLSEQILSLKGQLGSHGVQIVQLNKDIDQNKAAQKEANEVRNKENDEYMAEQGDSENCIGALDAAITALAGAGTKGSKGNFLETLPEAQLLSVAADVRRVLQHGFVWRSTPAKDMEAVRRFVASPGTVLSAAQVDRQNPFGDYAPQSTVIQGILKGMLDSYKASIAEAKADEKAKQKAFDELMQTKQAELATLATTLQKQESEEASKDKLLADSQTGRDDAKAQLDADETFFEDTKASCKDTATAWAERSRLRTEELAGINRAVDILGSPEARTLFANSSSTFVQLATVREHRATGVAPARAYSDLRNLAGKYKSLGLAQIAAQIKSGGHFDKVIVMIDQLVELIRKEEASDIEHRDRCQNAEGKNSNDMEDLKSLEAKTEEQITRLQDKEKETLKQIKELDALMQDTSKKMQDRLNLRNQEHEDFKQALKDDTEALALLRRSIVALSDFYKNNRIPLAMAQQPTYTEDPDKAPELSWKEEYGGRMAESKDIISILSMLVTDVENEIKTSRQDNAAAEADYEKDKQAMEDMFHAQKESKVAAELALAELQAKIAASENVKTQAGEDISDEQKLEATLLKDCSWVQTHFQARRDQRKAELDGLAEASALLGGANKGDYGPALIASAGGD</sequence>
<feature type="signal peptide" evidence="3">
    <location>
        <begin position="1"/>
        <end position="22"/>
    </location>
</feature>
<evidence type="ECO:0000256" key="3">
    <source>
        <dbReference type="SAM" id="SignalP"/>
    </source>
</evidence>
<reference evidence="4" key="1">
    <citation type="submission" date="2021-01" db="EMBL/GenBank/DDBJ databases">
        <authorList>
            <person name="Corre E."/>
            <person name="Pelletier E."/>
            <person name="Niang G."/>
            <person name="Scheremetjew M."/>
            <person name="Finn R."/>
            <person name="Kale V."/>
            <person name="Holt S."/>
            <person name="Cochrane G."/>
            <person name="Meng A."/>
            <person name="Brown T."/>
            <person name="Cohen L."/>
        </authorList>
    </citation>
    <scope>NUCLEOTIDE SEQUENCE</scope>
    <source>
        <strain evidence="4">OF101</strain>
    </source>
</reference>
<dbReference type="PROSITE" id="PS51257">
    <property type="entry name" value="PROKAR_LIPOPROTEIN"/>
    <property type="match status" value="1"/>
</dbReference>
<evidence type="ECO:0000313" key="4">
    <source>
        <dbReference type="EMBL" id="CAD9185082.1"/>
    </source>
</evidence>
<feature type="coiled-coil region" evidence="1">
    <location>
        <begin position="582"/>
        <end position="648"/>
    </location>
</feature>
<protein>
    <submittedName>
        <fullName evidence="4">Uncharacterized protein</fullName>
    </submittedName>
</protein>